<sequence length="311" mass="35785">MAKKKHASKRLQREEKRIVKFNFYIPPEVCENILVRVDAKNLCRFKCVCHGWYDLISSSRFTKKQFELLKPDPERNPDRVFMIYPHATIDINACIGSQKYNEGSNLMNKKVRYPKPSSFGSLRIMGSCDGLVSLMSEYNKNKVILMWNPSTKDLLTLDVPESESVGYGHEFYWFGHNDCSSNNGSYKLVLCLRTTLYNPIYTIYVLNSNSSRSLYHWTRTAELQLISQMPYGQRLHGCRGTLLNGIVHWPSYCEVTAYHLSEATVRRIAVPSINHGDGHGWDQCFTLGVFDGCLGAICKPPENKFEIWIMK</sequence>
<dbReference type="Pfam" id="PF00646">
    <property type="entry name" value="F-box"/>
    <property type="match status" value="1"/>
</dbReference>
<dbReference type="NCBIfam" id="TIGR01640">
    <property type="entry name" value="F_box_assoc_1"/>
    <property type="match status" value="1"/>
</dbReference>
<evidence type="ECO:0000259" key="1">
    <source>
        <dbReference type="SMART" id="SM00256"/>
    </source>
</evidence>
<dbReference type="SMART" id="SM00256">
    <property type="entry name" value="FBOX"/>
    <property type="match status" value="1"/>
</dbReference>
<reference evidence="3" key="2">
    <citation type="submission" date="2025-08" db="UniProtKB">
        <authorList>
            <consortium name="RefSeq"/>
        </authorList>
    </citation>
    <scope>IDENTIFICATION</scope>
    <source>
        <tissue evidence="3">Leaves</tissue>
    </source>
</reference>
<dbReference type="PANTHER" id="PTHR31672">
    <property type="entry name" value="BNACNNG10540D PROTEIN"/>
    <property type="match status" value="1"/>
</dbReference>
<keyword evidence="2" id="KW-1185">Reference proteome</keyword>
<proteinExistence type="predicted"/>
<accession>A0A6P6WXZ0</accession>
<dbReference type="GeneID" id="113735505"/>
<name>A0A6P6WXZ0_COFAR</name>
<dbReference type="RefSeq" id="XP_027118307.1">
    <property type="nucleotide sequence ID" value="XM_027262506.1"/>
</dbReference>
<dbReference type="AlphaFoldDB" id="A0A6P6WXZ0"/>
<dbReference type="PANTHER" id="PTHR31672:SF13">
    <property type="entry name" value="F-BOX PROTEIN CPR30-LIKE"/>
    <property type="match status" value="1"/>
</dbReference>
<dbReference type="InterPro" id="IPR001810">
    <property type="entry name" value="F-box_dom"/>
</dbReference>
<evidence type="ECO:0000313" key="2">
    <source>
        <dbReference type="Proteomes" id="UP001652660"/>
    </source>
</evidence>
<protein>
    <submittedName>
        <fullName evidence="3">F-box/kelch-repeat protein At3g23880-like</fullName>
    </submittedName>
</protein>
<dbReference type="CDD" id="cd22157">
    <property type="entry name" value="F-box_AtFBW1-like"/>
    <property type="match status" value="1"/>
</dbReference>
<dbReference type="InterPro" id="IPR050796">
    <property type="entry name" value="SCF_F-box_component"/>
</dbReference>
<evidence type="ECO:0000313" key="3">
    <source>
        <dbReference type="RefSeq" id="XP_027118307.1"/>
    </source>
</evidence>
<gene>
    <name evidence="3" type="primary">LOC113735505</name>
</gene>
<dbReference type="OrthoDB" id="591557at2759"/>
<organism evidence="2 3">
    <name type="scientific">Coffea arabica</name>
    <name type="common">Arabian coffee</name>
    <dbReference type="NCBI Taxonomy" id="13443"/>
    <lineage>
        <taxon>Eukaryota</taxon>
        <taxon>Viridiplantae</taxon>
        <taxon>Streptophyta</taxon>
        <taxon>Embryophyta</taxon>
        <taxon>Tracheophyta</taxon>
        <taxon>Spermatophyta</taxon>
        <taxon>Magnoliopsida</taxon>
        <taxon>eudicotyledons</taxon>
        <taxon>Gunneridae</taxon>
        <taxon>Pentapetalae</taxon>
        <taxon>asterids</taxon>
        <taxon>lamiids</taxon>
        <taxon>Gentianales</taxon>
        <taxon>Rubiaceae</taxon>
        <taxon>Ixoroideae</taxon>
        <taxon>Gardenieae complex</taxon>
        <taxon>Bertiereae - Coffeeae clade</taxon>
        <taxon>Coffeeae</taxon>
        <taxon>Coffea</taxon>
    </lineage>
</organism>
<dbReference type="InterPro" id="IPR017451">
    <property type="entry name" value="F-box-assoc_interact_dom"/>
</dbReference>
<feature type="domain" description="F-box" evidence="1">
    <location>
        <begin position="25"/>
        <end position="65"/>
    </location>
</feature>
<dbReference type="SUPFAM" id="SSF81383">
    <property type="entry name" value="F-box domain"/>
    <property type="match status" value="1"/>
</dbReference>
<dbReference type="Gene3D" id="1.20.1280.50">
    <property type="match status" value="1"/>
</dbReference>
<dbReference type="Proteomes" id="UP001652660">
    <property type="component" value="Chromosome 3c"/>
</dbReference>
<reference evidence="2" key="1">
    <citation type="journal article" date="2025" name="Foods">
        <title>Unveiling the Microbial Signatures of Arabica Coffee Cherries: Insights into Ripeness Specific Diversity, Functional Traits, and Implications for Quality and Safety.</title>
        <authorList>
            <consortium name="RefSeq"/>
            <person name="Tenea G.N."/>
            <person name="Cifuentes V."/>
            <person name="Reyes P."/>
            <person name="Cevallos-Vallejos M."/>
        </authorList>
    </citation>
    <scope>NUCLEOTIDE SEQUENCE [LARGE SCALE GENOMIC DNA]</scope>
</reference>
<dbReference type="InterPro" id="IPR036047">
    <property type="entry name" value="F-box-like_dom_sf"/>
</dbReference>